<comment type="subcellular location">
    <subcellularLocation>
        <location evidence="1 11">Cytoplasm</location>
    </subcellularLocation>
</comment>
<proteinExistence type="inferred from homology"/>
<name>A0A1H1V8V8_9ACTN</name>
<keyword evidence="5 11" id="KW-0436">Ligase</keyword>
<evidence type="ECO:0000256" key="6">
    <source>
        <dbReference type="ARBA" id="ARBA00022741"/>
    </source>
</evidence>
<dbReference type="InterPro" id="IPR014729">
    <property type="entry name" value="Rossmann-like_a/b/a_fold"/>
</dbReference>
<evidence type="ECO:0000259" key="14">
    <source>
        <dbReference type="SMART" id="SM01016"/>
    </source>
</evidence>
<dbReference type="PROSITE" id="PS00178">
    <property type="entry name" value="AA_TRNA_LIGASE_I"/>
    <property type="match status" value="1"/>
</dbReference>
<dbReference type="FunFam" id="3.40.50.620:FF:000030">
    <property type="entry name" value="Arginine--tRNA ligase"/>
    <property type="match status" value="1"/>
</dbReference>
<dbReference type="PRINTS" id="PR01038">
    <property type="entry name" value="TRNASYNTHARG"/>
</dbReference>
<gene>
    <name evidence="11" type="primary">argS</name>
    <name evidence="15" type="ORF">SAMN04489717_3946</name>
</gene>
<comment type="similarity">
    <text evidence="2 11 12">Belongs to the class-I aminoacyl-tRNA synthetase family.</text>
</comment>
<dbReference type="EMBL" id="LT629732">
    <property type="protein sequence ID" value="SDS80816.1"/>
    <property type="molecule type" value="Genomic_DNA"/>
</dbReference>
<dbReference type="PANTHER" id="PTHR11956:SF5">
    <property type="entry name" value="ARGININE--TRNA LIGASE, CYTOPLASMIC"/>
    <property type="match status" value="1"/>
</dbReference>
<dbReference type="GO" id="GO:0005524">
    <property type="term" value="F:ATP binding"/>
    <property type="evidence" value="ECO:0007669"/>
    <property type="project" value="UniProtKB-UniRule"/>
</dbReference>
<dbReference type="Gene3D" id="3.30.1360.70">
    <property type="entry name" value="Arginyl tRNA synthetase N-terminal domain"/>
    <property type="match status" value="1"/>
</dbReference>
<evidence type="ECO:0000313" key="15">
    <source>
        <dbReference type="EMBL" id="SDS80816.1"/>
    </source>
</evidence>
<comment type="subunit">
    <text evidence="3 11">Monomer.</text>
</comment>
<dbReference type="Pfam" id="PF00750">
    <property type="entry name" value="tRNA-synt_1d"/>
    <property type="match status" value="1"/>
</dbReference>
<dbReference type="InterPro" id="IPR005148">
    <property type="entry name" value="Arg-tRNA-synth_N"/>
</dbReference>
<organism evidence="15 16">
    <name type="scientific">Actinopolymorpha singaporensis</name>
    <dbReference type="NCBI Taxonomy" id="117157"/>
    <lineage>
        <taxon>Bacteria</taxon>
        <taxon>Bacillati</taxon>
        <taxon>Actinomycetota</taxon>
        <taxon>Actinomycetes</taxon>
        <taxon>Propionibacteriales</taxon>
        <taxon>Actinopolymorphaceae</taxon>
        <taxon>Actinopolymorpha</taxon>
    </lineage>
</organism>
<evidence type="ECO:0000313" key="16">
    <source>
        <dbReference type="Proteomes" id="UP000198983"/>
    </source>
</evidence>
<dbReference type="HAMAP" id="MF_00123">
    <property type="entry name" value="Arg_tRNA_synth"/>
    <property type="match status" value="1"/>
</dbReference>
<feature type="domain" description="Arginyl tRNA synthetase N-terminal" evidence="14">
    <location>
        <begin position="8"/>
        <end position="90"/>
    </location>
</feature>
<evidence type="ECO:0000256" key="11">
    <source>
        <dbReference type="HAMAP-Rule" id="MF_00123"/>
    </source>
</evidence>
<dbReference type="InterPro" id="IPR001412">
    <property type="entry name" value="aa-tRNA-synth_I_CS"/>
</dbReference>
<evidence type="ECO:0000256" key="7">
    <source>
        <dbReference type="ARBA" id="ARBA00022840"/>
    </source>
</evidence>
<dbReference type="Proteomes" id="UP000198983">
    <property type="component" value="Chromosome I"/>
</dbReference>
<comment type="catalytic activity">
    <reaction evidence="10 11">
        <text>tRNA(Arg) + L-arginine + ATP = L-arginyl-tRNA(Arg) + AMP + diphosphate</text>
        <dbReference type="Rhea" id="RHEA:20301"/>
        <dbReference type="Rhea" id="RHEA-COMP:9658"/>
        <dbReference type="Rhea" id="RHEA-COMP:9673"/>
        <dbReference type="ChEBI" id="CHEBI:30616"/>
        <dbReference type="ChEBI" id="CHEBI:32682"/>
        <dbReference type="ChEBI" id="CHEBI:33019"/>
        <dbReference type="ChEBI" id="CHEBI:78442"/>
        <dbReference type="ChEBI" id="CHEBI:78513"/>
        <dbReference type="ChEBI" id="CHEBI:456215"/>
        <dbReference type="EC" id="6.1.1.19"/>
    </reaction>
</comment>
<dbReference type="EC" id="6.1.1.19" evidence="11"/>
<dbReference type="AlphaFoldDB" id="A0A1H1V8V8"/>
<evidence type="ECO:0000256" key="1">
    <source>
        <dbReference type="ARBA" id="ARBA00004496"/>
    </source>
</evidence>
<evidence type="ECO:0000256" key="8">
    <source>
        <dbReference type="ARBA" id="ARBA00022917"/>
    </source>
</evidence>
<evidence type="ECO:0000256" key="4">
    <source>
        <dbReference type="ARBA" id="ARBA00022490"/>
    </source>
</evidence>
<dbReference type="CDD" id="cd07956">
    <property type="entry name" value="Anticodon_Ia_Arg"/>
    <property type="match status" value="1"/>
</dbReference>
<dbReference type="GO" id="GO:0004814">
    <property type="term" value="F:arginine-tRNA ligase activity"/>
    <property type="evidence" value="ECO:0007669"/>
    <property type="project" value="UniProtKB-UniRule"/>
</dbReference>
<dbReference type="SUPFAM" id="SSF47323">
    <property type="entry name" value="Anticodon-binding domain of a subclass of class I aminoacyl-tRNA synthetases"/>
    <property type="match status" value="1"/>
</dbReference>
<evidence type="ECO:0000259" key="13">
    <source>
        <dbReference type="SMART" id="SM00836"/>
    </source>
</evidence>
<dbReference type="Pfam" id="PF05746">
    <property type="entry name" value="DALR_1"/>
    <property type="match status" value="1"/>
</dbReference>
<protein>
    <recommendedName>
        <fullName evidence="11">Arginine--tRNA ligase</fullName>
        <ecNumber evidence="11">6.1.1.19</ecNumber>
    </recommendedName>
    <alternativeName>
        <fullName evidence="11">Arginyl-tRNA synthetase</fullName>
        <shortName evidence="11">ArgRS</shortName>
    </alternativeName>
</protein>
<dbReference type="InterPro" id="IPR035684">
    <property type="entry name" value="ArgRS_core"/>
</dbReference>
<accession>A0A1H1V8V8</accession>
<dbReference type="Gene3D" id="1.10.730.10">
    <property type="entry name" value="Isoleucyl-tRNA Synthetase, Domain 1"/>
    <property type="match status" value="1"/>
</dbReference>
<feature type="domain" description="DALR anticodon binding" evidence="13">
    <location>
        <begin position="466"/>
        <end position="583"/>
    </location>
</feature>
<keyword evidence="8 11" id="KW-0648">Protein biosynthesis</keyword>
<evidence type="ECO:0000256" key="3">
    <source>
        <dbReference type="ARBA" id="ARBA00011245"/>
    </source>
</evidence>
<dbReference type="PANTHER" id="PTHR11956">
    <property type="entry name" value="ARGINYL-TRNA SYNTHETASE"/>
    <property type="match status" value="1"/>
</dbReference>
<dbReference type="FunFam" id="1.10.730.10:FF:000008">
    <property type="entry name" value="Arginine--tRNA ligase"/>
    <property type="match status" value="1"/>
</dbReference>
<keyword evidence="7 11" id="KW-0067">ATP-binding</keyword>
<sequence>MRSLRVVTDLPELLAQKLARAFADVAGSPADPAVRRSDRADYQADGALRLAKQLGRPPREVAAEVLERADLGELVANAEIAGPGFVNLTVADEALSGLVEQMSADTERLGVATIPEPERVLVDYSGPNVAKEMHVGHLRSTIIGDALSRLLSHLGHDVIRQNHIGDWGTQFGMLIEHMLDLGAGETAQELSVGDLGEFYRDARAKFDADPDFADRSRRRVVVLQGGDPETLALWRVLVEESERYFAAVYERLSVLLTPADIAGESSYNDQLASVIDELVQLGLARESEGALCAFPEGFTGRDGGPMPLILRKSDGGFGYDTTDLAALRHRVHDLKARRLVYITDLGQRLHFELVFQTGREAGWLGADARAEFQGFGVVLGPDRKRLRTRAGESVKLIDLIEEAVRRAAAVVAEKAPHLSAEEQAEVAQIVGIGALKYADLSNDRAKDYVFDWDRMLSFDGNTAPYLQYAHARIHSVFRRGEIDPASLAGAKVVLADPAEHALALRLTEFEGVLHKAVEEVELHRIAGYLFDLATAFTSFYERCPVLRAEDEATRTSRLVLCDVTARVLATGLSLLGIAAPIRM</sequence>
<feature type="short sequence motif" description="'HIGH' region" evidence="11">
    <location>
        <begin position="127"/>
        <end position="137"/>
    </location>
</feature>
<dbReference type="Gene3D" id="3.40.50.620">
    <property type="entry name" value="HUPs"/>
    <property type="match status" value="1"/>
</dbReference>
<dbReference type="SUPFAM" id="SSF55190">
    <property type="entry name" value="Arginyl-tRNA synthetase (ArgRS), N-terminal 'additional' domain"/>
    <property type="match status" value="1"/>
</dbReference>
<dbReference type="InterPro" id="IPR009080">
    <property type="entry name" value="tRNAsynth_Ia_anticodon-bd"/>
</dbReference>
<dbReference type="STRING" id="117157.SAMN04489717_3946"/>
<dbReference type="InterPro" id="IPR036695">
    <property type="entry name" value="Arg-tRNA-synth_N_sf"/>
</dbReference>
<reference evidence="15 16" key="1">
    <citation type="submission" date="2016-10" db="EMBL/GenBank/DDBJ databases">
        <authorList>
            <person name="de Groot N.N."/>
        </authorList>
    </citation>
    <scope>NUCLEOTIDE SEQUENCE [LARGE SCALE GENOMIC DNA]</scope>
    <source>
        <strain evidence="15 16">DSM 22024</strain>
    </source>
</reference>
<keyword evidence="16" id="KW-1185">Reference proteome</keyword>
<dbReference type="GO" id="GO:0005737">
    <property type="term" value="C:cytoplasm"/>
    <property type="evidence" value="ECO:0007669"/>
    <property type="project" value="UniProtKB-SubCell"/>
</dbReference>
<evidence type="ECO:0000256" key="5">
    <source>
        <dbReference type="ARBA" id="ARBA00022598"/>
    </source>
</evidence>
<dbReference type="GO" id="GO:0006420">
    <property type="term" value="P:arginyl-tRNA aminoacylation"/>
    <property type="evidence" value="ECO:0007669"/>
    <property type="project" value="UniProtKB-UniRule"/>
</dbReference>
<dbReference type="SUPFAM" id="SSF52374">
    <property type="entry name" value="Nucleotidylyl transferase"/>
    <property type="match status" value="1"/>
</dbReference>
<keyword evidence="9 11" id="KW-0030">Aminoacyl-tRNA synthetase</keyword>
<evidence type="ECO:0000256" key="2">
    <source>
        <dbReference type="ARBA" id="ARBA00005594"/>
    </source>
</evidence>
<dbReference type="Pfam" id="PF03485">
    <property type="entry name" value="Arg_tRNA_synt_N"/>
    <property type="match status" value="1"/>
</dbReference>
<dbReference type="InterPro" id="IPR008909">
    <property type="entry name" value="DALR_anticod-bd"/>
</dbReference>
<dbReference type="CDD" id="cd00671">
    <property type="entry name" value="ArgRS_core"/>
    <property type="match status" value="1"/>
</dbReference>
<dbReference type="NCBIfam" id="TIGR00456">
    <property type="entry name" value="argS"/>
    <property type="match status" value="1"/>
</dbReference>
<dbReference type="SMART" id="SM00836">
    <property type="entry name" value="DALR_1"/>
    <property type="match status" value="1"/>
</dbReference>
<evidence type="ECO:0000256" key="12">
    <source>
        <dbReference type="RuleBase" id="RU363038"/>
    </source>
</evidence>
<dbReference type="InterPro" id="IPR001278">
    <property type="entry name" value="Arg-tRNA-ligase"/>
</dbReference>
<dbReference type="SMART" id="SM01016">
    <property type="entry name" value="Arg_tRNA_synt_N"/>
    <property type="match status" value="1"/>
</dbReference>
<dbReference type="OrthoDB" id="9803211at2"/>
<evidence type="ECO:0000256" key="9">
    <source>
        <dbReference type="ARBA" id="ARBA00023146"/>
    </source>
</evidence>
<keyword evidence="4 11" id="KW-0963">Cytoplasm</keyword>
<keyword evidence="6 11" id="KW-0547">Nucleotide-binding</keyword>
<evidence type="ECO:0000256" key="10">
    <source>
        <dbReference type="ARBA" id="ARBA00049339"/>
    </source>
</evidence>